<feature type="compositionally biased region" description="Basic and acidic residues" evidence="6">
    <location>
        <begin position="48"/>
        <end position="57"/>
    </location>
</feature>
<accession>A0ABR3PIE9</accession>
<dbReference type="RefSeq" id="XP_069202199.1">
    <property type="nucleotide sequence ID" value="XM_069343645.1"/>
</dbReference>
<keyword evidence="2" id="KW-0132">Cell division</keyword>
<dbReference type="PANTHER" id="PTHR12663:SF0">
    <property type="entry name" value="PRECOCIOUS DISSOCIATION OF SISTERS 5, ISOFORM A"/>
    <property type="match status" value="1"/>
</dbReference>
<feature type="compositionally biased region" description="Acidic residues" evidence="6">
    <location>
        <begin position="1406"/>
        <end position="1440"/>
    </location>
</feature>
<feature type="compositionally biased region" description="Acidic residues" evidence="6">
    <location>
        <begin position="1535"/>
        <end position="1555"/>
    </location>
</feature>
<evidence type="ECO:0000313" key="8">
    <source>
        <dbReference type="Proteomes" id="UP001562354"/>
    </source>
</evidence>
<evidence type="ECO:0000256" key="1">
    <source>
        <dbReference type="ARBA" id="ARBA00004123"/>
    </source>
</evidence>
<gene>
    <name evidence="7" type="ORF">AAFC00_004068</name>
</gene>
<evidence type="ECO:0000313" key="7">
    <source>
        <dbReference type="EMBL" id="KAL1305926.1"/>
    </source>
</evidence>
<keyword evidence="4" id="KW-0539">Nucleus</keyword>
<dbReference type="GeneID" id="95977768"/>
<feature type="region of interest" description="Disordered" evidence="6">
    <location>
        <begin position="1"/>
        <end position="57"/>
    </location>
</feature>
<feature type="region of interest" description="Disordered" evidence="6">
    <location>
        <begin position="638"/>
        <end position="657"/>
    </location>
</feature>
<protein>
    <submittedName>
        <fullName evidence="7">Uncharacterized protein</fullName>
    </submittedName>
</protein>
<name>A0ABR3PIE9_9PEZI</name>
<keyword evidence="5" id="KW-0131">Cell cycle</keyword>
<dbReference type="EMBL" id="JBFMKM010000005">
    <property type="protein sequence ID" value="KAL1305926.1"/>
    <property type="molecule type" value="Genomic_DNA"/>
</dbReference>
<dbReference type="InterPro" id="IPR039776">
    <property type="entry name" value="Pds5"/>
</dbReference>
<dbReference type="Pfam" id="PF20168">
    <property type="entry name" value="PDS5"/>
    <property type="match status" value="1"/>
</dbReference>
<dbReference type="SUPFAM" id="SSF48371">
    <property type="entry name" value="ARM repeat"/>
    <property type="match status" value="1"/>
</dbReference>
<feature type="region of interest" description="Disordered" evidence="6">
    <location>
        <begin position="1320"/>
        <end position="1555"/>
    </location>
</feature>
<comment type="caution">
    <text evidence="7">The sequence shown here is derived from an EMBL/GenBank/DDBJ whole genome shotgun (WGS) entry which is preliminary data.</text>
</comment>
<keyword evidence="8" id="KW-1185">Reference proteome</keyword>
<evidence type="ECO:0000256" key="2">
    <source>
        <dbReference type="ARBA" id="ARBA00022618"/>
    </source>
</evidence>
<evidence type="ECO:0000256" key="6">
    <source>
        <dbReference type="SAM" id="MobiDB-lite"/>
    </source>
</evidence>
<dbReference type="Proteomes" id="UP001562354">
    <property type="component" value="Unassembled WGS sequence"/>
</dbReference>
<organism evidence="7 8">
    <name type="scientific">Neodothiora populina</name>
    <dbReference type="NCBI Taxonomy" id="2781224"/>
    <lineage>
        <taxon>Eukaryota</taxon>
        <taxon>Fungi</taxon>
        <taxon>Dikarya</taxon>
        <taxon>Ascomycota</taxon>
        <taxon>Pezizomycotina</taxon>
        <taxon>Dothideomycetes</taxon>
        <taxon>Dothideomycetidae</taxon>
        <taxon>Dothideales</taxon>
        <taxon>Dothioraceae</taxon>
        <taxon>Neodothiora</taxon>
    </lineage>
</organism>
<evidence type="ECO:0000256" key="5">
    <source>
        <dbReference type="ARBA" id="ARBA00023306"/>
    </source>
</evidence>
<feature type="compositionally biased region" description="Acidic residues" evidence="6">
    <location>
        <begin position="1451"/>
        <end position="1463"/>
    </location>
</feature>
<keyword evidence="3" id="KW-0498">Mitosis</keyword>
<proteinExistence type="predicted"/>
<reference evidence="7 8" key="1">
    <citation type="submission" date="2024-07" db="EMBL/GenBank/DDBJ databases">
        <title>Draft sequence of the Neodothiora populina.</title>
        <authorList>
            <person name="Drown D.D."/>
            <person name="Schuette U.S."/>
            <person name="Buechlein A.B."/>
            <person name="Rusch D.R."/>
            <person name="Winton L.W."/>
            <person name="Adams G.A."/>
        </authorList>
    </citation>
    <scope>NUCLEOTIDE SEQUENCE [LARGE SCALE GENOMIC DNA]</scope>
    <source>
        <strain evidence="7 8">CPC 39397</strain>
    </source>
</reference>
<feature type="compositionally biased region" description="Acidic residues" evidence="6">
    <location>
        <begin position="18"/>
        <end position="40"/>
    </location>
</feature>
<dbReference type="PANTHER" id="PTHR12663">
    <property type="entry name" value="ANDROGEN INDUCED INHIBITOR OF PROLIFERATION AS3 / PDS5-RELATED"/>
    <property type="match status" value="1"/>
</dbReference>
<evidence type="ECO:0000256" key="4">
    <source>
        <dbReference type="ARBA" id="ARBA00023242"/>
    </source>
</evidence>
<dbReference type="InterPro" id="IPR016024">
    <property type="entry name" value="ARM-type_fold"/>
</dbReference>
<dbReference type="CDD" id="cd19953">
    <property type="entry name" value="PDS5"/>
    <property type="match status" value="1"/>
</dbReference>
<comment type="subcellular location">
    <subcellularLocation>
        <location evidence="1">Nucleus</location>
    </subcellularLocation>
</comment>
<evidence type="ECO:0000256" key="3">
    <source>
        <dbReference type="ARBA" id="ARBA00022776"/>
    </source>
</evidence>
<feature type="region of interest" description="Disordered" evidence="6">
    <location>
        <begin position="328"/>
        <end position="364"/>
    </location>
</feature>
<dbReference type="InterPro" id="IPR011989">
    <property type="entry name" value="ARM-like"/>
</dbReference>
<feature type="compositionally biased region" description="Low complexity" evidence="6">
    <location>
        <begin position="1502"/>
        <end position="1511"/>
    </location>
</feature>
<sequence>MPRLRKRVKSIPPRAEPEQEPETVLEATEDAVQEEDEEEQGNQGQHQENGHDEDHSVEGGQHVLRFNETLTWRAGKPIAVAELLRRLKSLHQELSALEQEDADRDSLTPVAQQLAQRNLLDHKDRGIKAWTALCIVEMFKLLAPDAPFKPSQLKDIFSLIINSILPALGNPADPYNEQHLQVIRSLDEVKSIVLLTDIPDADPLLYKLFLTAFDIFADTAKNNGGEELSKNVEHHISSLLITVVDECPILPADAVDIILAQFLRVDPSTFPLQIKKSARSDEQRGTFHLQQVPPAYGMAKNICTSCPDKMARMISQYFNSIMNHASTEGDLARPKKTKSKLSRDTLDDDEDGMQGPSEEELKSLGKTHRLLRELWRSSATVIQNIVPQLEAELNAENIDVRLLATETVGDLISGIGAAGPPPPAVLDPAAYPSQSSRLVQREPKTYDFLTTPSAPHAFSSVHPSSYQHFMNRRNDKAPQVRAMWVTCAGRILSTSAGGVGLDPQEEEELLAWLSDMLLDTDERVRLAAVQAVGRCDFDTIVERIGSNGGVNDQGSVLCNLADRIKDRKHPVRVEAMGLLGRLWGVAAGAITEGDENVRTLLGAIPSKIFQAIYINEAEINALVQQVLTDSLLPLSFPPIKKDKAPSNGDSQRVKDSQTLVSQAEKTLSPDAIRAERILVLVRDLEQKAKSVFFALEARQAKTAQYLEAFLKQCEAYKGGNGAKKAEKEVSDRLSKLIDLFARQRPEPITASEHLWKFAKKNERRCYQLIRFAISPDSDYTKVYKACKELKKRIEEQPGMAAVPNTILPIVHLASVLVYNKSHVPTMIELARTEGKELERAAHDVLKEISEHNPEVFKAHVRTLCAELERQVPTPGSPSDPGVVETLKACAGFAQRYPSEIPDTRDFLKSMMQFALHGNPSVAGKHAVSVIVAAEEKKDMYVKDLVTKCTEGFEYGSEGFLSKLAALSQLMLLSARDIEEEHDVIVQISIEQVLMQVRTKAQDDDPAWTMDLDDECAAKLWALKILTNRLRSYANSVSDSEMEVIVAEQGHPVFKLLNSIIKGEGEISKKDPTPLHHRSQLRLTAALLLVKLCGAHKRLDALLTPADFNWLTTVVQDALPEVRAAFIERVKKHLGSGTLPHRFYTLVFLLAYEPNASVKENTITWLRGRAATFARTNDSVLEGIFVRFLSLLAHHPDFSMDTENLRDFVEYVMFYLKTVASQSNIPLIFYLAQRVKGVQDGIDAGLSDNLYVLSDIAQAVIRAYADTQGWSINTYPGKLRLPSGLFAQLPSHSTAQAIAEKQYAPEELLDSVEDLVRASIRTKKRKSERASGGAGGKKRIRTSEDKPVRDIAVGKTAKIRAPITKASMTPKKTPKKKRATGEGAAGATPSTEVRRSARGSKAVVYAEDSEDDDEAEDEEAGNEGEAEEEEHEEADEEDQDVDAMQGLTTEQDAVEENEVEEEEEQRPAPQPKTKPEAVKTRTSSRRSNGTTTTPASNGRTRRATAAATASRSSSKKTPTRGKAAPKATKSAAEIMEIADDSPENDELSDAESGMEE</sequence>
<dbReference type="Gene3D" id="1.25.10.10">
    <property type="entry name" value="Leucine-rich Repeat Variant"/>
    <property type="match status" value="1"/>
</dbReference>